<dbReference type="STRING" id="1908237.BEN47_17760"/>
<feature type="transmembrane region" description="Helical" evidence="1">
    <location>
        <begin position="281"/>
        <end position="309"/>
    </location>
</feature>
<evidence type="ECO:0000313" key="3">
    <source>
        <dbReference type="Proteomes" id="UP000176294"/>
    </source>
</evidence>
<evidence type="ECO:0000256" key="1">
    <source>
        <dbReference type="SAM" id="Phobius"/>
    </source>
</evidence>
<feature type="transmembrane region" description="Helical" evidence="1">
    <location>
        <begin position="41"/>
        <end position="58"/>
    </location>
</feature>
<feature type="transmembrane region" description="Helical" evidence="1">
    <location>
        <begin position="409"/>
        <end position="428"/>
    </location>
</feature>
<feature type="transmembrane region" description="Helical" evidence="1">
    <location>
        <begin position="93"/>
        <end position="116"/>
    </location>
</feature>
<evidence type="ECO:0000313" key="2">
    <source>
        <dbReference type="EMBL" id="OGX83184.1"/>
    </source>
</evidence>
<feature type="transmembrane region" description="Helical" evidence="1">
    <location>
        <begin position="217"/>
        <end position="236"/>
    </location>
</feature>
<keyword evidence="1" id="KW-0472">Membrane</keyword>
<feature type="transmembrane region" description="Helical" evidence="1">
    <location>
        <begin position="64"/>
        <end position="81"/>
    </location>
</feature>
<sequence>MLPYLIELLALPLAGLAACYGLGTVLLWVSGLQAEEPFFTIFLRLLTGLLMLVVSYALVRTGGVSILLPVPLLLGGVVLALRRPAAGATPAPARLGPALGLTLVLCLAVFAGQYALVYEPGTAHLQTPFQDYVYYSRLTLMLNQFGLETNSLEVVFPQFQTVQPYHYLEIWLNALLVWVSGLPSVWVLFVSMTTMLLTIAGVGFAAIYAWCGVKAAWAMLLGGLMLTVNGTIWPFLEGFLFVGNGSLLSHLPAQLHPKLGPVYIAMVLSGLLLLRQRWVAAALALPMLPLLFVATAPAALAGVVGLVLYLGLSRQLPWQRALLLLAPVGAVGVYMGLFYALQPAPYQFPHAGHSSLLASVLPAGQELETLINIAIGVLLNYGIYYVGYAALAGLLWWTGSARTPLIAPAGWPWMAWAAATLLGALLMRTLSHHFLDGFQFFSNPMVPLSAVVLAIVLGQVLRGQATARLALAAAGLLGLLLVNTLPRITDNARFSTQFLARVGPVLQALPARGGYLLGDADYQNAYMLASDAYTAGTYVSNFRNDYLLLSLSALVPDSLNTDPRFARDSTQAALATDQSTLARLTQLRQRVGRPLSPDSAALALVQRAGLRFICASPRARLPPTLRPLVHARYRDSRSGEVLYVLRPSVFAVPPQLP</sequence>
<proteinExistence type="predicted"/>
<keyword evidence="3" id="KW-1185">Reference proteome</keyword>
<organism evidence="2 3">
    <name type="scientific">Hymenobacter lapidarius</name>
    <dbReference type="NCBI Taxonomy" id="1908237"/>
    <lineage>
        <taxon>Bacteria</taxon>
        <taxon>Pseudomonadati</taxon>
        <taxon>Bacteroidota</taxon>
        <taxon>Cytophagia</taxon>
        <taxon>Cytophagales</taxon>
        <taxon>Hymenobacteraceae</taxon>
        <taxon>Hymenobacter</taxon>
    </lineage>
</organism>
<dbReference type="Proteomes" id="UP000176294">
    <property type="component" value="Unassembled WGS sequence"/>
</dbReference>
<dbReference type="OrthoDB" id="872269at2"/>
<gene>
    <name evidence="2" type="ORF">BEN47_17760</name>
</gene>
<protein>
    <submittedName>
        <fullName evidence="2">Uncharacterized protein</fullName>
    </submittedName>
</protein>
<keyword evidence="1" id="KW-0812">Transmembrane</keyword>
<dbReference type="EMBL" id="MDZB01000134">
    <property type="protein sequence ID" value="OGX83184.1"/>
    <property type="molecule type" value="Genomic_DNA"/>
</dbReference>
<feature type="transmembrane region" description="Helical" evidence="1">
    <location>
        <begin position="185"/>
        <end position="210"/>
    </location>
</feature>
<keyword evidence="1" id="KW-1133">Transmembrane helix</keyword>
<feature type="transmembrane region" description="Helical" evidence="1">
    <location>
        <begin position="321"/>
        <end position="341"/>
    </location>
</feature>
<feature type="transmembrane region" description="Helical" evidence="1">
    <location>
        <begin position="370"/>
        <end position="397"/>
    </location>
</feature>
<feature type="transmembrane region" description="Helical" evidence="1">
    <location>
        <begin position="467"/>
        <end position="485"/>
    </location>
</feature>
<reference evidence="2 3" key="1">
    <citation type="submission" date="2016-08" db="EMBL/GenBank/DDBJ databases">
        <title>Hymenobacter coccineus sp. nov., Hymenobacter lapidarius sp. nov. and Hymenobacter glacialis sp. nov., isolated from Antarctic soil.</title>
        <authorList>
            <person name="Sedlacek I."/>
            <person name="Kralova S."/>
            <person name="Kyrova K."/>
            <person name="Maslanova I."/>
            <person name="Stankova E."/>
            <person name="Vrbovska V."/>
            <person name="Nemec M."/>
            <person name="Bartak M."/>
            <person name="Svec P."/>
            <person name="Busse H.-J."/>
            <person name="Pantucek R."/>
        </authorList>
    </citation>
    <scope>NUCLEOTIDE SEQUENCE [LARGE SCALE GENOMIC DNA]</scope>
    <source>
        <strain evidence="2 3">CCM 8643</strain>
    </source>
</reference>
<feature type="transmembrane region" description="Helical" evidence="1">
    <location>
        <begin position="6"/>
        <end position="29"/>
    </location>
</feature>
<feature type="transmembrane region" description="Helical" evidence="1">
    <location>
        <begin position="440"/>
        <end position="461"/>
    </location>
</feature>
<dbReference type="AlphaFoldDB" id="A0A1G1SX54"/>
<comment type="caution">
    <text evidence="2">The sequence shown here is derived from an EMBL/GenBank/DDBJ whole genome shotgun (WGS) entry which is preliminary data.</text>
</comment>
<accession>A0A1G1SX54</accession>
<dbReference type="RefSeq" id="WP_070729556.1">
    <property type="nucleotide sequence ID" value="NZ_MDZB01000134.1"/>
</dbReference>
<name>A0A1G1SX54_9BACT</name>